<accession>A0ABS9RM40</accession>
<evidence type="ECO:0000313" key="3">
    <source>
        <dbReference type="Proteomes" id="UP001156141"/>
    </source>
</evidence>
<sequence length="327" mass="36612">MKVLVTGSTGYIGHQLALTLAKEHITVHALCRDIHSPKVPLHEKIVLFEGDICNKTSLKRAIKDCDYVFHTAAYTNLKCKSIQNFYRANVIGTENLLEVSLQHGIKKFVFTSSLSVYGPSYKDIPITEEQPRLSSYANDYELTKSMAEERVAAYAKQGLPYVILNVSKVYGPGVKTFSNGVNRLIELIAKKNVLFVPNRIEVTSNYVYIKDVVKAHIEAMKRNLANEKYIVGGDNISYSRLFEKIKTLTKSQTKIVKFNYGLVKTCLAVSSFLGNIIGKSGLSPQVLEALFVCRNSLSDKAKRELKYRTTSLEKGLIETINSLKVES</sequence>
<evidence type="ECO:0000313" key="2">
    <source>
        <dbReference type="EMBL" id="MCH4553616.1"/>
    </source>
</evidence>
<dbReference type="InterPro" id="IPR036291">
    <property type="entry name" value="NAD(P)-bd_dom_sf"/>
</dbReference>
<reference evidence="2" key="1">
    <citation type="submission" date="2022-02" db="EMBL/GenBank/DDBJ databases">
        <title>Aestuariibaculum sp., a marine bacterium isolated from sediment in Guangxi.</title>
        <authorList>
            <person name="Ying J."/>
        </authorList>
    </citation>
    <scope>NUCLEOTIDE SEQUENCE</scope>
    <source>
        <strain evidence="2">L182</strain>
    </source>
</reference>
<dbReference type="SUPFAM" id="SSF51735">
    <property type="entry name" value="NAD(P)-binding Rossmann-fold domains"/>
    <property type="match status" value="1"/>
</dbReference>
<dbReference type="EMBL" id="JAKVQD010000006">
    <property type="protein sequence ID" value="MCH4553616.1"/>
    <property type="molecule type" value="Genomic_DNA"/>
</dbReference>
<dbReference type="Pfam" id="PF01370">
    <property type="entry name" value="Epimerase"/>
    <property type="match status" value="1"/>
</dbReference>
<gene>
    <name evidence="2" type="ORF">MKW35_13400</name>
</gene>
<evidence type="ECO:0000259" key="1">
    <source>
        <dbReference type="Pfam" id="PF01370"/>
    </source>
</evidence>
<organism evidence="2 3">
    <name type="scientific">Aestuariibaculum lutulentum</name>
    <dbReference type="NCBI Taxonomy" id="2920935"/>
    <lineage>
        <taxon>Bacteria</taxon>
        <taxon>Pseudomonadati</taxon>
        <taxon>Bacteroidota</taxon>
        <taxon>Flavobacteriia</taxon>
        <taxon>Flavobacteriales</taxon>
        <taxon>Flavobacteriaceae</taxon>
    </lineage>
</organism>
<dbReference type="InterPro" id="IPR050177">
    <property type="entry name" value="Lipid_A_modif_metabolic_enz"/>
</dbReference>
<proteinExistence type="predicted"/>
<dbReference type="InterPro" id="IPR001509">
    <property type="entry name" value="Epimerase_deHydtase"/>
</dbReference>
<name>A0ABS9RM40_9FLAO</name>
<dbReference type="Gene3D" id="3.40.50.720">
    <property type="entry name" value="NAD(P)-binding Rossmann-like Domain"/>
    <property type="match status" value="1"/>
</dbReference>
<comment type="caution">
    <text evidence="2">The sequence shown here is derived from an EMBL/GenBank/DDBJ whole genome shotgun (WGS) entry which is preliminary data.</text>
</comment>
<dbReference type="PANTHER" id="PTHR43245">
    <property type="entry name" value="BIFUNCTIONAL POLYMYXIN RESISTANCE PROTEIN ARNA"/>
    <property type="match status" value="1"/>
</dbReference>
<keyword evidence="3" id="KW-1185">Reference proteome</keyword>
<dbReference type="RefSeq" id="WP_240574694.1">
    <property type="nucleotide sequence ID" value="NZ_CP136709.1"/>
</dbReference>
<feature type="domain" description="NAD-dependent epimerase/dehydratase" evidence="1">
    <location>
        <begin position="3"/>
        <end position="232"/>
    </location>
</feature>
<protein>
    <submittedName>
        <fullName evidence="2">NAD-dependent epimerase/dehydratase family protein</fullName>
    </submittedName>
</protein>
<dbReference type="Proteomes" id="UP001156141">
    <property type="component" value="Unassembled WGS sequence"/>
</dbReference>
<dbReference type="PANTHER" id="PTHR43245:SF13">
    <property type="entry name" value="UDP-D-APIOSE_UDP-D-XYLOSE SYNTHASE 2"/>
    <property type="match status" value="1"/>
</dbReference>